<gene>
    <name evidence="1" type="ORF">SPF06_04795</name>
</gene>
<organism evidence="1 2">
    <name type="scientific">Sinomonas terricola</name>
    <dbReference type="NCBI Taxonomy" id="3110330"/>
    <lineage>
        <taxon>Bacteria</taxon>
        <taxon>Bacillati</taxon>
        <taxon>Actinomycetota</taxon>
        <taxon>Actinomycetes</taxon>
        <taxon>Micrococcales</taxon>
        <taxon>Micrococcaceae</taxon>
        <taxon>Sinomonas</taxon>
    </lineage>
</organism>
<reference evidence="1 2" key="1">
    <citation type="submission" date="2023-12" db="EMBL/GenBank/DDBJ databases">
        <title>Sinomonas terricola sp. nov, isolated from litchi orchard soil in Guangdong, PR China.</title>
        <authorList>
            <person name="Jiaxin W."/>
            <person name="Yang Z."/>
            <person name="Honghui Z."/>
        </authorList>
    </citation>
    <scope>NUCLEOTIDE SEQUENCE [LARGE SCALE GENOMIC DNA]</scope>
    <source>
        <strain evidence="1 2">JGH33</strain>
    </source>
</reference>
<proteinExistence type="predicted"/>
<dbReference type="RefSeq" id="WP_323277827.1">
    <property type="nucleotide sequence ID" value="NZ_JAYGGQ010000002.1"/>
</dbReference>
<evidence type="ECO:0000313" key="2">
    <source>
        <dbReference type="Proteomes" id="UP001304769"/>
    </source>
</evidence>
<sequence>MIIEFGWFLDREPWAHTNQGLNRVRVGRKNFIGILQTRLGLTRPDTPNAERVSQYAEKLKRIDSPDAWFHRSFQVDPWSTAQELLAAATTPLPTAGNGGFRNQNWGRTTASLASAANARCCRVAEGELASSLADDLGEILEELKHSRMPRNDPESHIRTEYLRQIRTYRQSAKSATGKRGLNAYLCTFPLWAGVLLKKLWGRTDDDVLRALFGV</sequence>
<keyword evidence="2" id="KW-1185">Reference proteome</keyword>
<evidence type="ECO:0000313" key="1">
    <source>
        <dbReference type="EMBL" id="MEA5454036.1"/>
    </source>
</evidence>
<evidence type="ECO:0008006" key="3">
    <source>
        <dbReference type="Google" id="ProtNLM"/>
    </source>
</evidence>
<dbReference type="EMBL" id="JAYGGQ010000002">
    <property type="protein sequence ID" value="MEA5454036.1"/>
    <property type="molecule type" value="Genomic_DNA"/>
</dbReference>
<comment type="caution">
    <text evidence="1">The sequence shown here is derived from an EMBL/GenBank/DDBJ whole genome shotgun (WGS) entry which is preliminary data.</text>
</comment>
<accession>A0ABU5T301</accession>
<name>A0ABU5T301_9MICC</name>
<dbReference type="Proteomes" id="UP001304769">
    <property type="component" value="Unassembled WGS sequence"/>
</dbReference>
<protein>
    <recommendedName>
        <fullName evidence="3">DUF4158 domain-containing protein</fullName>
    </recommendedName>
</protein>